<gene>
    <name evidence="1" type="ORF">FSC09_15450</name>
</gene>
<protein>
    <recommendedName>
        <fullName evidence="3">Lipoprotein</fullName>
    </recommendedName>
</protein>
<evidence type="ECO:0000313" key="2">
    <source>
        <dbReference type="Proteomes" id="UP000503440"/>
    </source>
</evidence>
<accession>A0A6C0Y6M9</accession>
<sequence>MNKILSIAFAVISTFGLTACNKSLSEEEARLNEIVSKTQTTEKARTVEWYQSNDFVRNDVLKTCLNMVERKVAEVNAIGGELKYEDIDKQVNKNLDCLNARQANINIEAELDKSRITYNEYNKRLNQYPKESEKVVLTEEERKQAQAYMNEVMKDMDKNQVARQGEEQFDQLRKLAEQEVKTAQAESN</sequence>
<name>A0A6C0Y6M9_9GAMM</name>
<proteinExistence type="predicted"/>
<geneLocation type="plasmid" evidence="2">
    <name>pb18-1</name>
</geneLocation>
<evidence type="ECO:0008006" key="3">
    <source>
        <dbReference type="Google" id="ProtNLM"/>
    </source>
</evidence>
<dbReference type="RefSeq" id="WP_163146446.1">
    <property type="nucleotide sequence ID" value="NZ_CP044456.1"/>
</dbReference>
<dbReference type="PROSITE" id="PS51257">
    <property type="entry name" value="PROKAR_LIPOPROTEIN"/>
    <property type="match status" value="1"/>
</dbReference>
<dbReference type="EMBL" id="CP044456">
    <property type="protein sequence ID" value="QIC71786.1"/>
    <property type="molecule type" value="Genomic_DNA"/>
</dbReference>
<dbReference type="Proteomes" id="UP000503440">
    <property type="component" value="Plasmid pB18-1"/>
</dbReference>
<dbReference type="AlphaFoldDB" id="A0A6C0Y6M9"/>
<reference evidence="1 2" key="1">
    <citation type="submission" date="2019-09" db="EMBL/GenBank/DDBJ databases">
        <title>Non-baumannii Acinetobacter spp. carrying blaNDM-1 isolated in China.</title>
        <authorList>
            <person name="Cui C."/>
            <person name="Chen C."/>
            <person name="Sun J."/>
            <person name="Liu Y."/>
        </authorList>
    </citation>
    <scope>NUCLEOTIDE SEQUENCE [LARGE SCALE GENOMIC DNA]</scope>
    <source>
        <strain evidence="1 2">B18</strain>
        <plasmid evidence="2">pb18-1</plasmid>
    </source>
</reference>
<keyword evidence="1" id="KW-0614">Plasmid</keyword>
<evidence type="ECO:0000313" key="1">
    <source>
        <dbReference type="EMBL" id="QIC71786.1"/>
    </source>
</evidence>
<organism evidence="1 2">
    <name type="scientific">Acinetobacter indicus</name>
    <dbReference type="NCBI Taxonomy" id="756892"/>
    <lineage>
        <taxon>Bacteria</taxon>
        <taxon>Pseudomonadati</taxon>
        <taxon>Pseudomonadota</taxon>
        <taxon>Gammaproteobacteria</taxon>
        <taxon>Moraxellales</taxon>
        <taxon>Moraxellaceae</taxon>
        <taxon>Acinetobacter</taxon>
    </lineage>
</organism>